<name>A0ABW0I4E6_9BACT</name>
<keyword evidence="2" id="KW-1185">Reference proteome</keyword>
<protein>
    <recommendedName>
        <fullName evidence="3">STAS/SEC14 domain-containing protein</fullName>
    </recommendedName>
</protein>
<dbReference type="RefSeq" id="WP_379841256.1">
    <property type="nucleotide sequence ID" value="NZ_JBHSMA010000001.1"/>
</dbReference>
<evidence type="ECO:0000313" key="1">
    <source>
        <dbReference type="EMBL" id="MFC5408411.1"/>
    </source>
</evidence>
<comment type="caution">
    <text evidence="1">The sequence shown here is derived from an EMBL/GenBank/DDBJ whole genome shotgun (WGS) entry which is preliminary data.</text>
</comment>
<dbReference type="Proteomes" id="UP001596106">
    <property type="component" value="Unassembled WGS sequence"/>
</dbReference>
<proteinExistence type="predicted"/>
<organism evidence="1 2">
    <name type="scientific">Larkinella bovis</name>
    <dbReference type="NCBI Taxonomy" id="683041"/>
    <lineage>
        <taxon>Bacteria</taxon>
        <taxon>Pseudomonadati</taxon>
        <taxon>Bacteroidota</taxon>
        <taxon>Cytophagia</taxon>
        <taxon>Cytophagales</taxon>
        <taxon>Spirosomataceae</taxon>
        <taxon>Larkinella</taxon>
    </lineage>
</organism>
<gene>
    <name evidence="1" type="ORF">ACFPMF_03770</name>
</gene>
<dbReference type="EMBL" id="JBHSMA010000001">
    <property type="protein sequence ID" value="MFC5408411.1"/>
    <property type="molecule type" value="Genomic_DNA"/>
</dbReference>
<evidence type="ECO:0000313" key="2">
    <source>
        <dbReference type="Proteomes" id="UP001596106"/>
    </source>
</evidence>
<reference evidence="2" key="1">
    <citation type="journal article" date="2019" name="Int. J. Syst. Evol. Microbiol.">
        <title>The Global Catalogue of Microorganisms (GCM) 10K type strain sequencing project: providing services to taxonomists for standard genome sequencing and annotation.</title>
        <authorList>
            <consortium name="The Broad Institute Genomics Platform"/>
            <consortium name="The Broad Institute Genome Sequencing Center for Infectious Disease"/>
            <person name="Wu L."/>
            <person name="Ma J."/>
        </authorList>
    </citation>
    <scope>NUCLEOTIDE SEQUENCE [LARGE SCALE GENOMIC DNA]</scope>
    <source>
        <strain evidence="2">CCUG 55250</strain>
    </source>
</reference>
<sequence length="147" mass="16797">MNEITSIKNESGDVYAILSYEPLLNYLLMKWIGFCSDDELMRATLSMLEWQRATGQENNCRFHVHDTKELNVAWVGAVDWIVNDYFPKAYAMGVRYNISILSPDLFSKLSSEALFEKSNPVLPTFLFETLPEAERFIAGESTVAEKV</sequence>
<evidence type="ECO:0008006" key="3">
    <source>
        <dbReference type="Google" id="ProtNLM"/>
    </source>
</evidence>
<accession>A0ABW0I4E6</accession>